<evidence type="ECO:0000259" key="1">
    <source>
        <dbReference type="Pfam" id="PF26222"/>
    </source>
</evidence>
<gene>
    <name evidence="2" type="ORF">EA472_17330</name>
</gene>
<evidence type="ECO:0000313" key="3">
    <source>
        <dbReference type="Proteomes" id="UP000281431"/>
    </source>
</evidence>
<dbReference type="Proteomes" id="UP000281431">
    <property type="component" value="Unassembled WGS sequence"/>
</dbReference>
<dbReference type="AlphaFoldDB" id="A0A3N6MUN8"/>
<sequence>MADDPIDGQILLLTAAKASVPPIRLPDLLERVQATAESNRDRYRQAYERIHDDEDLEAFLVADDQWDELAADVGLSDRELSAVRRAHEAQFRRIGRRTDRETEFERTLEIRSPLLVGRD</sequence>
<organism evidence="2 3">
    <name type="scientific">Natrarchaeobius chitinivorans</name>
    <dbReference type="NCBI Taxonomy" id="1679083"/>
    <lineage>
        <taxon>Archaea</taxon>
        <taxon>Methanobacteriati</taxon>
        <taxon>Methanobacteriota</taxon>
        <taxon>Stenosarchaea group</taxon>
        <taxon>Halobacteria</taxon>
        <taxon>Halobacteriales</taxon>
        <taxon>Natrialbaceae</taxon>
        <taxon>Natrarchaeobius</taxon>
    </lineage>
</organism>
<name>A0A3N6MUN8_NATCH</name>
<dbReference type="InterPro" id="IPR058361">
    <property type="entry name" value="DUF8048"/>
</dbReference>
<feature type="domain" description="DUF8048" evidence="1">
    <location>
        <begin position="4"/>
        <end position="118"/>
    </location>
</feature>
<dbReference type="OrthoDB" id="235313at2157"/>
<evidence type="ECO:0000313" key="2">
    <source>
        <dbReference type="EMBL" id="RQG98566.1"/>
    </source>
</evidence>
<dbReference type="Pfam" id="PF26222">
    <property type="entry name" value="DUF8048"/>
    <property type="match status" value="1"/>
</dbReference>
<keyword evidence="3" id="KW-1185">Reference proteome</keyword>
<comment type="caution">
    <text evidence="2">The sequence shown here is derived from an EMBL/GenBank/DDBJ whole genome shotgun (WGS) entry which is preliminary data.</text>
</comment>
<protein>
    <recommendedName>
        <fullName evidence="1">DUF8048 domain-containing protein</fullName>
    </recommendedName>
</protein>
<proteinExistence type="predicted"/>
<dbReference type="EMBL" id="REFZ01000014">
    <property type="protein sequence ID" value="RQG98566.1"/>
    <property type="molecule type" value="Genomic_DNA"/>
</dbReference>
<reference evidence="2 3" key="1">
    <citation type="submission" date="2018-10" db="EMBL/GenBank/DDBJ databases">
        <title>Natrarchaeobius chitinivorans gen. nov., sp. nov., and Natrarchaeobius haloalkaliphilus sp. nov., alkaliphilic, chitin-utilizing haloarchaea from hypersaline alkaline lakes.</title>
        <authorList>
            <person name="Sorokin D.Y."/>
            <person name="Elcheninov A.G."/>
            <person name="Kostrikina N.A."/>
            <person name="Bale N.J."/>
            <person name="Sinninghe Damste J.S."/>
            <person name="Khijniak T.V."/>
            <person name="Kublanov I.V."/>
            <person name="Toshchakov S.V."/>
        </authorList>
    </citation>
    <scope>NUCLEOTIDE SEQUENCE [LARGE SCALE GENOMIC DNA]</scope>
    <source>
        <strain evidence="2 3">AArcht7</strain>
    </source>
</reference>
<accession>A0A3N6MUN8</accession>